<name>A0A7X0JYA7_9GAMM</name>
<comment type="caution">
    <text evidence="1">The sequence shown here is derived from an EMBL/GenBank/DDBJ whole genome shotgun (WGS) entry which is preliminary data.</text>
</comment>
<organism evidence="1 2">
    <name type="scientific">Pseudoteredinibacter isoporae</name>
    <dbReference type="NCBI Taxonomy" id="570281"/>
    <lineage>
        <taxon>Bacteria</taxon>
        <taxon>Pseudomonadati</taxon>
        <taxon>Pseudomonadota</taxon>
        <taxon>Gammaproteobacteria</taxon>
        <taxon>Cellvibrionales</taxon>
        <taxon>Cellvibrionaceae</taxon>
        <taxon>Pseudoteredinibacter</taxon>
    </lineage>
</organism>
<keyword evidence="2" id="KW-1185">Reference proteome</keyword>
<proteinExistence type="predicted"/>
<dbReference type="NCBIfam" id="NF046101">
    <property type="entry name" value="PA3496_fam"/>
    <property type="match status" value="1"/>
</dbReference>
<dbReference type="EMBL" id="JACHHT010000003">
    <property type="protein sequence ID" value="MBB6523476.1"/>
    <property type="molecule type" value="Genomic_DNA"/>
</dbReference>
<evidence type="ECO:0000313" key="2">
    <source>
        <dbReference type="Proteomes" id="UP000528457"/>
    </source>
</evidence>
<dbReference type="InterPro" id="IPR058059">
    <property type="entry name" value="PA3496-like"/>
</dbReference>
<gene>
    <name evidence="1" type="ORF">HNR48_003778</name>
</gene>
<dbReference type="RefSeq" id="WP_166847743.1">
    <property type="nucleotide sequence ID" value="NZ_JAAONY010000003.1"/>
</dbReference>
<evidence type="ECO:0000313" key="1">
    <source>
        <dbReference type="EMBL" id="MBB6523476.1"/>
    </source>
</evidence>
<reference evidence="1 2" key="1">
    <citation type="submission" date="2020-08" db="EMBL/GenBank/DDBJ databases">
        <title>Genomic Encyclopedia of Type Strains, Phase IV (KMG-IV): sequencing the most valuable type-strain genomes for metagenomic binning, comparative biology and taxonomic classification.</title>
        <authorList>
            <person name="Goeker M."/>
        </authorList>
    </citation>
    <scope>NUCLEOTIDE SEQUENCE [LARGE SCALE GENOMIC DNA]</scope>
    <source>
        <strain evidence="1 2">DSM 22368</strain>
    </source>
</reference>
<protein>
    <submittedName>
        <fullName evidence="1">Uncharacterized protein</fullName>
    </submittedName>
</protein>
<sequence>MSYQVLEEQHDFDPQLESVICPTVEILDARRRLEDRLEEARLRRETQEFPFDFE</sequence>
<accession>A0A7X0JYA7</accession>
<dbReference type="AlphaFoldDB" id="A0A7X0JYA7"/>
<dbReference type="InParanoid" id="A0A7X0JYA7"/>
<dbReference type="Proteomes" id="UP000528457">
    <property type="component" value="Unassembled WGS sequence"/>
</dbReference>